<feature type="binding site" description="covalent" evidence="8">
    <location>
        <position position="83"/>
    </location>
    <ligand>
        <name>heme c</name>
        <dbReference type="ChEBI" id="CHEBI:61717"/>
        <label>1</label>
    </ligand>
</feature>
<feature type="binding site" description="covalent" evidence="8">
    <location>
        <position position="86"/>
    </location>
    <ligand>
        <name>heme c</name>
        <dbReference type="ChEBI" id="CHEBI:61717"/>
        <label>1</label>
    </ligand>
</feature>
<evidence type="ECO:0000256" key="8">
    <source>
        <dbReference type="PIRSR" id="PIRSR000294-1"/>
    </source>
</evidence>
<keyword evidence="2 8" id="KW-0349">Heme</keyword>
<dbReference type="SUPFAM" id="SSF46626">
    <property type="entry name" value="Cytochrome c"/>
    <property type="match status" value="2"/>
</dbReference>
<dbReference type="GO" id="GO:0046872">
    <property type="term" value="F:metal ion binding"/>
    <property type="evidence" value="ECO:0007669"/>
    <property type="project" value="UniProtKB-KW"/>
</dbReference>
<keyword evidence="12" id="KW-0575">Peroxidase</keyword>
<keyword evidence="4 10" id="KW-0732">Signal</keyword>
<evidence type="ECO:0000256" key="6">
    <source>
        <dbReference type="ARBA" id="ARBA00023002"/>
    </source>
</evidence>
<evidence type="ECO:0000313" key="12">
    <source>
        <dbReference type="EMBL" id="ACV69169.1"/>
    </source>
</evidence>
<feature type="binding site" description="axial binding residue" evidence="9">
    <location>
        <position position="87"/>
    </location>
    <ligand>
        <name>heme c</name>
        <dbReference type="ChEBI" id="CHEBI:61717"/>
        <label>1</label>
    </ligand>
    <ligandPart>
        <name>Fe</name>
        <dbReference type="ChEBI" id="CHEBI:18248"/>
    </ligandPart>
</feature>
<dbReference type="InterPro" id="IPR051395">
    <property type="entry name" value="Cytochrome_c_Peroxidase/MauG"/>
</dbReference>
<dbReference type="GO" id="GO:0020037">
    <property type="term" value="F:heme binding"/>
    <property type="evidence" value="ECO:0007669"/>
    <property type="project" value="InterPro"/>
</dbReference>
<dbReference type="GO" id="GO:0009055">
    <property type="term" value="F:electron transfer activity"/>
    <property type="evidence" value="ECO:0007669"/>
    <property type="project" value="InterPro"/>
</dbReference>
<dbReference type="InterPro" id="IPR009056">
    <property type="entry name" value="Cyt_c-like_dom"/>
</dbReference>
<dbReference type="PROSITE" id="PS51007">
    <property type="entry name" value="CYTC"/>
    <property type="match status" value="1"/>
</dbReference>
<evidence type="ECO:0000256" key="10">
    <source>
        <dbReference type="SAM" id="SignalP"/>
    </source>
</evidence>
<gene>
    <name evidence="12" type="ordered locus">Dret_1885</name>
</gene>
<evidence type="ECO:0000256" key="2">
    <source>
        <dbReference type="ARBA" id="ARBA00022617"/>
    </source>
</evidence>
<dbReference type="eggNOG" id="COG1858">
    <property type="taxonomic scope" value="Bacteria"/>
</dbReference>
<dbReference type="PIRSF" id="PIRSF000294">
    <property type="entry name" value="Cytochrome-c_peroxidase"/>
    <property type="match status" value="1"/>
</dbReference>
<dbReference type="Proteomes" id="UP000001052">
    <property type="component" value="Chromosome"/>
</dbReference>
<feature type="binding site" description="covalent" evidence="8">
    <location>
        <position position="270"/>
    </location>
    <ligand>
        <name>heme c</name>
        <dbReference type="ChEBI" id="CHEBI:61717"/>
        <label>2</label>
    </ligand>
</feature>
<organism evidence="12 13">
    <name type="scientific">Desulfohalobium retbaense (strain ATCC 49708 / DSM 5692 / JCM 16813 / HR100)</name>
    <dbReference type="NCBI Taxonomy" id="485915"/>
    <lineage>
        <taxon>Bacteria</taxon>
        <taxon>Pseudomonadati</taxon>
        <taxon>Thermodesulfobacteriota</taxon>
        <taxon>Desulfovibrionia</taxon>
        <taxon>Desulfovibrionales</taxon>
        <taxon>Desulfohalobiaceae</taxon>
        <taxon>Desulfohalobium</taxon>
    </lineage>
</organism>
<dbReference type="RefSeq" id="WP_015752312.1">
    <property type="nucleotide sequence ID" value="NC_013223.1"/>
</dbReference>
<reference evidence="13" key="1">
    <citation type="submission" date="2009-09" db="EMBL/GenBank/DDBJ databases">
        <title>The complete chromosome of Desulfohalobium retbaense DSM 5692.</title>
        <authorList>
            <consortium name="US DOE Joint Genome Institute (JGI-PGF)"/>
            <person name="Lucas S."/>
            <person name="Copeland A."/>
            <person name="Lapidus A."/>
            <person name="Glavina del Rio T."/>
            <person name="Dalin E."/>
            <person name="Tice H."/>
            <person name="Bruce D."/>
            <person name="Goodwin L."/>
            <person name="Pitluck S."/>
            <person name="Kyrpides N."/>
            <person name="Mavromatis K."/>
            <person name="Ivanova N."/>
            <person name="Mikhailova N."/>
            <person name="Munk A.C."/>
            <person name="Brettin T."/>
            <person name="Detter J.C."/>
            <person name="Han C."/>
            <person name="Tapia R."/>
            <person name="Larimer F."/>
            <person name="Land M."/>
            <person name="Hauser L."/>
            <person name="Markowitz V."/>
            <person name="Cheng J.-F."/>
            <person name="Hugenholtz P."/>
            <person name="Woyke T."/>
            <person name="Wu D."/>
            <person name="Spring S."/>
            <person name="Klenk H.-P."/>
            <person name="Eisen J.A."/>
        </authorList>
    </citation>
    <scope>NUCLEOTIDE SEQUENCE [LARGE SCALE GENOMIC DNA]</scope>
    <source>
        <strain evidence="13">DSM 5692</strain>
    </source>
</reference>
<sequence length="416" mass="46271">MRFNVVLTTTICLALLLPSLGSGAEDIQWTDQEKRLIASMQLDKLPPLPDDPSNDVDTDPAAARFGEKVFHDARFSANDKISCATCHPEDKSFQDGRPVAVGVGRVTRRTMPLIAVAYNDWFFWDGRKDTLWSQTLAPIENPREHGISRTGCVELIRSQYRDEYEAVFGPLPKLPANLPSIAMPVEFDQDALEAWRELDPAVRDTINTIFANTGKALAAYVRVILPSEAPFDRFAADLAAGNENQADGHLSQKQQAGLKLFIGDAGCFGCHFGPRLTNDGFHDTGVNEAFGPEFDAGRAKGITQVQHDMFNCMGDYSDAEPKECSALRFMDTDQDKYRQAFKTPTLRNVAVRPPYMHAGQIETLEEVIDFYAKESETNPELTHADLTEEKKDALIAFMESLTSDVTPRMDEVLNSQ</sequence>
<dbReference type="InterPro" id="IPR036909">
    <property type="entry name" value="Cyt_c-like_dom_sf"/>
</dbReference>
<comment type="subcellular location">
    <subcellularLocation>
        <location evidence="1">Periplasm</location>
    </subcellularLocation>
</comment>
<keyword evidence="7 9" id="KW-0408">Iron</keyword>
<reference evidence="12 13" key="2">
    <citation type="journal article" date="2010" name="Stand. Genomic Sci.">
        <title>Complete genome sequence of Desulfohalobium retbaense type strain (HR(100)).</title>
        <authorList>
            <person name="Spring S."/>
            <person name="Nolan M."/>
            <person name="Lapidus A."/>
            <person name="Glavina Del Rio T."/>
            <person name="Copeland A."/>
            <person name="Tice H."/>
            <person name="Cheng J.F."/>
            <person name="Lucas S."/>
            <person name="Land M."/>
            <person name="Chen F."/>
            <person name="Bruce D."/>
            <person name="Goodwin L."/>
            <person name="Pitluck S."/>
            <person name="Ivanova N."/>
            <person name="Mavromatis K."/>
            <person name="Mikhailova N."/>
            <person name="Pati A."/>
            <person name="Chen A."/>
            <person name="Palaniappan K."/>
            <person name="Hauser L."/>
            <person name="Chang Y.J."/>
            <person name="Jeffries C.D."/>
            <person name="Munk C."/>
            <person name="Kiss H."/>
            <person name="Chain P."/>
            <person name="Han C."/>
            <person name="Brettin T."/>
            <person name="Detter J.C."/>
            <person name="Schuler E."/>
            <person name="Goker M."/>
            <person name="Rohde M."/>
            <person name="Bristow J."/>
            <person name="Eisen J.A."/>
            <person name="Markowitz V."/>
            <person name="Hugenholtz P."/>
            <person name="Kyrpides N.C."/>
            <person name="Klenk H.P."/>
        </authorList>
    </citation>
    <scope>NUCLEOTIDE SEQUENCE [LARGE SCALE GENOMIC DNA]</scope>
    <source>
        <strain evidence="12 13">DSM 5692</strain>
    </source>
</reference>
<evidence type="ECO:0000256" key="1">
    <source>
        <dbReference type="ARBA" id="ARBA00004418"/>
    </source>
</evidence>
<feature type="binding site" description="covalent" evidence="8">
    <location>
        <position position="267"/>
    </location>
    <ligand>
        <name>heme c</name>
        <dbReference type="ChEBI" id="CHEBI:61717"/>
        <label>2</label>
    </ligand>
</feature>
<dbReference type="InterPro" id="IPR004852">
    <property type="entry name" value="Di-haem_cyt_c_peroxidsae"/>
</dbReference>
<comment type="PTM">
    <text evidence="8">Binds 2 heme groups per subunit.</text>
</comment>
<feature type="domain" description="Cytochrome c" evidence="11">
    <location>
        <begin position="252"/>
        <end position="402"/>
    </location>
</feature>
<feature type="binding site" description="axial binding residue" evidence="9">
    <location>
        <position position="271"/>
    </location>
    <ligand>
        <name>heme c</name>
        <dbReference type="ChEBI" id="CHEBI:61717"/>
        <label>2</label>
    </ligand>
    <ligandPart>
        <name>Fe</name>
        <dbReference type="ChEBI" id="CHEBI:18248"/>
    </ligandPart>
</feature>
<dbReference type="Gene3D" id="1.10.760.10">
    <property type="entry name" value="Cytochrome c-like domain"/>
    <property type="match status" value="2"/>
</dbReference>
<dbReference type="PANTHER" id="PTHR30600:SF10">
    <property type="entry name" value="BLL6722 PROTEIN"/>
    <property type="match status" value="1"/>
</dbReference>
<accession>C8X422</accession>
<comment type="cofactor">
    <cofactor evidence="8">
        <name>heme</name>
        <dbReference type="ChEBI" id="CHEBI:30413"/>
    </cofactor>
    <text evidence="8">Binds 2 heme groups.</text>
</comment>
<keyword evidence="5" id="KW-0574">Periplasm</keyword>
<keyword evidence="13" id="KW-1185">Reference proteome</keyword>
<dbReference type="KEGG" id="drt:Dret_1885"/>
<dbReference type="Pfam" id="PF03150">
    <property type="entry name" value="CCP_MauG"/>
    <property type="match status" value="1"/>
</dbReference>
<dbReference type="GO" id="GO:0004130">
    <property type="term" value="F:cytochrome-c peroxidase activity"/>
    <property type="evidence" value="ECO:0007669"/>
    <property type="project" value="TreeGrafter"/>
</dbReference>
<dbReference type="AlphaFoldDB" id="C8X422"/>
<dbReference type="GO" id="GO:0042597">
    <property type="term" value="C:periplasmic space"/>
    <property type="evidence" value="ECO:0007669"/>
    <property type="project" value="UniProtKB-SubCell"/>
</dbReference>
<evidence type="ECO:0000313" key="13">
    <source>
        <dbReference type="Proteomes" id="UP000001052"/>
    </source>
</evidence>
<dbReference type="OrthoDB" id="9805202at2"/>
<dbReference type="HOGENOM" id="CLU_034652_3_2_7"/>
<dbReference type="PANTHER" id="PTHR30600">
    <property type="entry name" value="CYTOCHROME C PEROXIDASE-RELATED"/>
    <property type="match status" value="1"/>
</dbReference>
<evidence type="ECO:0000259" key="11">
    <source>
        <dbReference type="PROSITE" id="PS51007"/>
    </source>
</evidence>
<protein>
    <submittedName>
        <fullName evidence="12">Di-heme cytochrome c peroxidase</fullName>
    </submittedName>
</protein>
<dbReference type="EMBL" id="CP001734">
    <property type="protein sequence ID" value="ACV69169.1"/>
    <property type="molecule type" value="Genomic_DNA"/>
</dbReference>
<evidence type="ECO:0000256" key="4">
    <source>
        <dbReference type="ARBA" id="ARBA00022729"/>
    </source>
</evidence>
<proteinExistence type="predicted"/>
<evidence type="ECO:0000256" key="7">
    <source>
        <dbReference type="ARBA" id="ARBA00023004"/>
    </source>
</evidence>
<feature type="chain" id="PRO_5002994276" evidence="10">
    <location>
        <begin position="25"/>
        <end position="416"/>
    </location>
</feature>
<feature type="signal peptide" evidence="10">
    <location>
        <begin position="1"/>
        <end position="24"/>
    </location>
</feature>
<evidence type="ECO:0000256" key="5">
    <source>
        <dbReference type="ARBA" id="ARBA00022764"/>
    </source>
</evidence>
<dbReference type="InterPro" id="IPR026259">
    <property type="entry name" value="MauG/Cytc_peroxidase"/>
</dbReference>
<evidence type="ECO:0000256" key="3">
    <source>
        <dbReference type="ARBA" id="ARBA00022723"/>
    </source>
</evidence>
<evidence type="ECO:0000256" key="9">
    <source>
        <dbReference type="PIRSR" id="PIRSR000294-2"/>
    </source>
</evidence>
<name>C8X422_DESRD</name>
<keyword evidence="3 9" id="KW-0479">Metal-binding</keyword>
<dbReference type="STRING" id="485915.Dret_1885"/>
<keyword evidence="6" id="KW-0560">Oxidoreductase</keyword>